<dbReference type="InterPro" id="IPR022712">
    <property type="entry name" value="Beta_Casp"/>
</dbReference>
<keyword evidence="1" id="KW-0378">Hydrolase</keyword>
<feature type="domain" description="Beta-Casp" evidence="2">
    <location>
        <begin position="182"/>
        <end position="289"/>
    </location>
</feature>
<evidence type="ECO:0000256" key="1">
    <source>
        <dbReference type="ARBA" id="ARBA00022801"/>
    </source>
</evidence>
<protein>
    <submittedName>
        <fullName evidence="3">Beta-lactamase domain protein</fullName>
    </submittedName>
</protein>
<keyword evidence="4" id="KW-1185">Reference proteome</keyword>
<gene>
    <name evidence="3" type="ORF">MNV_50066</name>
</gene>
<dbReference type="Gene3D" id="3.40.50.10890">
    <property type="match status" value="1"/>
</dbReference>
<dbReference type="InterPro" id="IPR036866">
    <property type="entry name" value="RibonucZ/Hydroxyglut_hydro"/>
</dbReference>
<dbReference type="InterPro" id="IPR050698">
    <property type="entry name" value="MBL"/>
</dbReference>
<dbReference type="InterPro" id="IPR011108">
    <property type="entry name" value="RMMBL"/>
</dbReference>
<name>A0A284VRI9_9EURY</name>
<dbReference type="EMBL" id="FZMP01000196">
    <property type="protein sequence ID" value="SNQ61807.1"/>
    <property type="molecule type" value="Genomic_DNA"/>
</dbReference>
<dbReference type="Gene3D" id="3.60.15.10">
    <property type="entry name" value="Ribonuclease Z/Hydroxyacylglutathione hydrolase-like"/>
    <property type="match status" value="1"/>
</dbReference>
<dbReference type="AlphaFoldDB" id="A0A284VRI9"/>
<dbReference type="STRING" id="1392998.ANME2D_02676"/>
<dbReference type="Pfam" id="PF10996">
    <property type="entry name" value="Beta-Casp"/>
    <property type="match status" value="1"/>
</dbReference>
<dbReference type="GO" id="GO:0016787">
    <property type="term" value="F:hydrolase activity"/>
    <property type="evidence" value="ECO:0007669"/>
    <property type="project" value="UniProtKB-KW"/>
</dbReference>
<dbReference type="Proteomes" id="UP000218615">
    <property type="component" value="Unassembled WGS sequence"/>
</dbReference>
<proteinExistence type="predicted"/>
<sequence length="371" mass="41535">MRPKTLIISHGHLDHCGLAPNLMDLEPEIYCTGTTSKLSGLLARDTLKISENKGHNIPYYNEEIQEFERRARAVKYRQEFETSGYQACLYDAGHIPGSSSVHLVKGNQSLFYTGDINTIETELQKGADTDYPENDILLIESTYFGKNHTPRKELEERFIGSVRDTLDNGGKAIIPAFSIGRTQEIMLILRKHGLHAYVDGMGVDVFNLIKRSPEHVKDIHKLEKAFTSLNIVEPEQRKEIISEPSVIVTSAGMLNGGPVLYYISEMYDDPRSKIHLTGYQVEGTNGRKALESGYIEDRNKITHLKCRLELYDFSAHCGDAQLRDVVKKFCDNGTQTVIPVHGDNTGGFASWIKEELGVDSIAPANGETVYI</sequence>
<accession>A0A284VRI9</accession>
<dbReference type="PANTHER" id="PTHR11203">
    <property type="entry name" value="CLEAVAGE AND POLYADENYLATION SPECIFICITY FACTOR FAMILY MEMBER"/>
    <property type="match status" value="1"/>
</dbReference>
<reference evidence="4" key="1">
    <citation type="submission" date="2017-06" db="EMBL/GenBank/DDBJ databases">
        <authorList>
            <person name="Cremers G."/>
        </authorList>
    </citation>
    <scope>NUCLEOTIDE SEQUENCE [LARGE SCALE GENOMIC DNA]</scope>
</reference>
<dbReference type="SMART" id="SM01027">
    <property type="entry name" value="Beta-Casp"/>
    <property type="match status" value="1"/>
</dbReference>
<dbReference type="GO" id="GO:0004521">
    <property type="term" value="F:RNA endonuclease activity"/>
    <property type="evidence" value="ECO:0007669"/>
    <property type="project" value="TreeGrafter"/>
</dbReference>
<dbReference type="Pfam" id="PF07521">
    <property type="entry name" value="RMMBL"/>
    <property type="match status" value="1"/>
</dbReference>
<dbReference type="SUPFAM" id="SSF56281">
    <property type="entry name" value="Metallo-hydrolase/oxidoreductase"/>
    <property type="match status" value="1"/>
</dbReference>
<evidence type="ECO:0000313" key="3">
    <source>
        <dbReference type="EMBL" id="SNQ61807.1"/>
    </source>
</evidence>
<evidence type="ECO:0000313" key="4">
    <source>
        <dbReference type="Proteomes" id="UP000218615"/>
    </source>
</evidence>
<dbReference type="PANTHER" id="PTHR11203:SF52">
    <property type="entry name" value="MRNA 3-END PROCESSING FACTOR"/>
    <property type="match status" value="1"/>
</dbReference>
<evidence type="ECO:0000259" key="2">
    <source>
        <dbReference type="SMART" id="SM01027"/>
    </source>
</evidence>
<organism evidence="3 4">
    <name type="scientific">Candidatus Methanoperedens nitratireducens</name>
    <dbReference type="NCBI Taxonomy" id="1392998"/>
    <lineage>
        <taxon>Archaea</taxon>
        <taxon>Methanobacteriati</taxon>
        <taxon>Methanobacteriota</taxon>
        <taxon>Stenosarchaea group</taxon>
        <taxon>Methanomicrobia</taxon>
        <taxon>Methanosarcinales</taxon>
        <taxon>ANME-2 cluster</taxon>
        <taxon>Candidatus Methanoperedentaceae</taxon>
        <taxon>Candidatus Methanoperedens</taxon>
    </lineage>
</organism>